<evidence type="ECO:0000256" key="3">
    <source>
        <dbReference type="ARBA" id="ARBA00022884"/>
    </source>
</evidence>
<name>A0A133PJK4_9FIRM</name>
<dbReference type="Proteomes" id="UP000070174">
    <property type="component" value="Unassembled WGS sequence"/>
</dbReference>
<dbReference type="GO" id="GO:0003735">
    <property type="term" value="F:structural constituent of ribosome"/>
    <property type="evidence" value="ECO:0007669"/>
    <property type="project" value="UniProtKB-UniRule"/>
</dbReference>
<comment type="caution">
    <text evidence="10">The sequence shown here is derived from an EMBL/GenBank/DDBJ whole genome shotgun (WGS) entry which is preliminary data.</text>
</comment>
<evidence type="ECO:0000256" key="5">
    <source>
        <dbReference type="ARBA" id="ARBA00023274"/>
    </source>
</evidence>
<dbReference type="InterPro" id="IPR019926">
    <property type="entry name" value="Ribosomal_uL3_CS"/>
</dbReference>
<evidence type="ECO:0000256" key="7">
    <source>
        <dbReference type="HAMAP-Rule" id="MF_01325"/>
    </source>
</evidence>
<gene>
    <name evidence="7" type="primary">rplC</name>
    <name evidence="10" type="ORF">HMPREF3229_01732</name>
</gene>
<comment type="subunit">
    <text evidence="7 9">Part of the 50S ribosomal subunit. Forms a cluster with proteins L14 and L19.</text>
</comment>
<dbReference type="PATRIC" id="fig|54005.3.peg.1693"/>
<evidence type="ECO:0000256" key="9">
    <source>
        <dbReference type="RuleBase" id="RU003906"/>
    </source>
</evidence>
<comment type="similarity">
    <text evidence="1 7 8">Belongs to the universal ribosomal protein uL3 family.</text>
</comment>
<protein>
    <recommendedName>
        <fullName evidence="6 7">Large ribosomal subunit protein uL3</fullName>
    </recommendedName>
</protein>
<evidence type="ECO:0000256" key="2">
    <source>
        <dbReference type="ARBA" id="ARBA00022730"/>
    </source>
</evidence>
<dbReference type="FunFam" id="3.30.160.810:FF:000001">
    <property type="entry name" value="50S ribosomal protein L3"/>
    <property type="match status" value="1"/>
</dbReference>
<keyword evidence="3 7" id="KW-0694">RNA-binding</keyword>
<dbReference type="RefSeq" id="WP_060800687.1">
    <property type="nucleotide sequence ID" value="NZ_KQ957105.1"/>
</dbReference>
<dbReference type="GO" id="GO:0022625">
    <property type="term" value="C:cytosolic large ribosomal subunit"/>
    <property type="evidence" value="ECO:0007669"/>
    <property type="project" value="TreeGrafter"/>
</dbReference>
<evidence type="ECO:0000256" key="4">
    <source>
        <dbReference type="ARBA" id="ARBA00022980"/>
    </source>
</evidence>
<dbReference type="AlphaFoldDB" id="A0A133PJK4"/>
<evidence type="ECO:0000313" key="10">
    <source>
        <dbReference type="EMBL" id="KXA28736.1"/>
    </source>
</evidence>
<dbReference type="NCBIfam" id="TIGR03625">
    <property type="entry name" value="L3_bact"/>
    <property type="match status" value="1"/>
</dbReference>
<comment type="function">
    <text evidence="7 9">One of the primary rRNA binding proteins, it binds directly near the 3'-end of the 23S rRNA, where it nucleates assembly of the 50S subunit.</text>
</comment>
<dbReference type="EMBL" id="LRQE01000041">
    <property type="protein sequence ID" value="KXA28736.1"/>
    <property type="molecule type" value="Genomic_DNA"/>
</dbReference>
<dbReference type="InterPro" id="IPR000597">
    <property type="entry name" value="Ribosomal_uL3"/>
</dbReference>
<dbReference type="GO" id="GO:0019843">
    <property type="term" value="F:rRNA binding"/>
    <property type="evidence" value="ECO:0007669"/>
    <property type="project" value="UniProtKB-UniRule"/>
</dbReference>
<evidence type="ECO:0000256" key="1">
    <source>
        <dbReference type="ARBA" id="ARBA00006540"/>
    </source>
</evidence>
<proteinExistence type="inferred from homology"/>
<dbReference type="HAMAP" id="MF_01325_B">
    <property type="entry name" value="Ribosomal_uL3_B"/>
    <property type="match status" value="1"/>
</dbReference>
<dbReference type="Pfam" id="PF00297">
    <property type="entry name" value="Ribosomal_L3"/>
    <property type="match status" value="1"/>
</dbReference>
<evidence type="ECO:0000256" key="6">
    <source>
        <dbReference type="ARBA" id="ARBA00035243"/>
    </source>
</evidence>
<dbReference type="Gene3D" id="3.30.160.810">
    <property type="match status" value="1"/>
</dbReference>
<keyword evidence="2 7" id="KW-0699">rRNA-binding</keyword>
<reference evidence="10 11" key="1">
    <citation type="submission" date="2016-01" db="EMBL/GenBank/DDBJ databases">
        <authorList>
            <person name="Oliw E.H."/>
        </authorList>
    </citation>
    <scope>NUCLEOTIDE SEQUENCE [LARGE SCALE GENOMIC DNA]</scope>
    <source>
        <strain evidence="10 11">CMW7756A</strain>
    </source>
</reference>
<evidence type="ECO:0000313" key="11">
    <source>
        <dbReference type="Proteomes" id="UP000070174"/>
    </source>
</evidence>
<dbReference type="FunFam" id="2.40.30.10:FF:000004">
    <property type="entry name" value="50S ribosomal protein L3"/>
    <property type="match status" value="1"/>
</dbReference>
<keyword evidence="5 7" id="KW-0687">Ribonucleoprotein</keyword>
<dbReference type="GO" id="GO:0006412">
    <property type="term" value="P:translation"/>
    <property type="evidence" value="ECO:0007669"/>
    <property type="project" value="UniProtKB-UniRule"/>
</dbReference>
<dbReference type="InterPro" id="IPR019927">
    <property type="entry name" value="Ribosomal_uL3_bac/org-type"/>
</dbReference>
<dbReference type="SUPFAM" id="SSF50447">
    <property type="entry name" value="Translation proteins"/>
    <property type="match status" value="1"/>
</dbReference>
<organism evidence="10">
    <name type="scientific">Peptoniphilus harei</name>
    <dbReference type="NCBI Taxonomy" id="54005"/>
    <lineage>
        <taxon>Bacteria</taxon>
        <taxon>Bacillati</taxon>
        <taxon>Bacillota</taxon>
        <taxon>Tissierellia</taxon>
        <taxon>Tissierellales</taxon>
        <taxon>Peptoniphilaceae</taxon>
        <taxon>Peptoniphilus</taxon>
    </lineage>
</organism>
<keyword evidence="4 7" id="KW-0689">Ribosomal protein</keyword>
<evidence type="ECO:0000256" key="8">
    <source>
        <dbReference type="RuleBase" id="RU003905"/>
    </source>
</evidence>
<dbReference type="PROSITE" id="PS00474">
    <property type="entry name" value="RIBOSOMAL_L3"/>
    <property type="match status" value="1"/>
</dbReference>
<accession>A0A133PJK4</accession>
<sequence>MKYLVGKKIGMTQIFDEEGTVTPVSVIEVEPNVVVQKKTIESDGYNAIQVATQEVKERRLNKPEKGHFDKAGVGYRKHLSEFRTDDVESYNLGDEIKVDLFEVGEHVDVVGTSKGKGTAGIIKRHNFGRGRETHGSKFHRMPGGMGAASYPGKVWKNHRMAGKMGNERVTVQNLEIVRIDTDKNLILVKGAIPGPKKGTVRIKSTVKMTK</sequence>
<dbReference type="Gene3D" id="2.40.30.10">
    <property type="entry name" value="Translation factors"/>
    <property type="match status" value="1"/>
</dbReference>
<dbReference type="InterPro" id="IPR009000">
    <property type="entry name" value="Transl_B-barrel_sf"/>
</dbReference>
<dbReference type="PANTHER" id="PTHR11229">
    <property type="entry name" value="50S RIBOSOMAL PROTEIN L3"/>
    <property type="match status" value="1"/>
</dbReference>
<dbReference type="PANTHER" id="PTHR11229:SF16">
    <property type="entry name" value="LARGE RIBOSOMAL SUBUNIT PROTEIN UL3C"/>
    <property type="match status" value="1"/>
</dbReference>